<dbReference type="Pfam" id="PF00072">
    <property type="entry name" value="Response_reg"/>
    <property type="match status" value="1"/>
</dbReference>
<feature type="DNA-binding region" description="OmpR/PhoB-type" evidence="7">
    <location>
        <begin position="189"/>
        <end position="289"/>
    </location>
</feature>
<proteinExistence type="predicted"/>
<evidence type="ECO:0000259" key="9">
    <source>
        <dbReference type="PROSITE" id="PS51755"/>
    </source>
</evidence>
<dbReference type="SMART" id="SM00862">
    <property type="entry name" value="Trans_reg_C"/>
    <property type="match status" value="1"/>
</dbReference>
<dbReference type="Pfam" id="PF00486">
    <property type="entry name" value="Trans_reg_C"/>
    <property type="match status" value="1"/>
</dbReference>
<evidence type="ECO:0000256" key="7">
    <source>
        <dbReference type="PROSITE-ProRule" id="PRU01091"/>
    </source>
</evidence>
<dbReference type="Gene3D" id="1.10.10.10">
    <property type="entry name" value="Winged helix-like DNA-binding domain superfamily/Winged helix DNA-binding domain"/>
    <property type="match status" value="1"/>
</dbReference>
<gene>
    <name evidence="10" type="ORF">M3N55_08375</name>
</gene>
<protein>
    <submittedName>
        <fullName evidence="10">Response regulator transcription factor</fullName>
    </submittedName>
</protein>
<feature type="modified residue" description="4-aspartylphosphate" evidence="6">
    <location>
        <position position="109"/>
    </location>
</feature>
<dbReference type="SMART" id="SM00448">
    <property type="entry name" value="REC"/>
    <property type="match status" value="1"/>
</dbReference>
<evidence type="ECO:0000313" key="11">
    <source>
        <dbReference type="Proteomes" id="UP001202550"/>
    </source>
</evidence>
<evidence type="ECO:0000256" key="5">
    <source>
        <dbReference type="ARBA" id="ARBA00023163"/>
    </source>
</evidence>
<evidence type="ECO:0000259" key="8">
    <source>
        <dbReference type="PROSITE" id="PS50110"/>
    </source>
</evidence>
<evidence type="ECO:0000313" key="10">
    <source>
        <dbReference type="EMBL" id="MCL1628745.1"/>
    </source>
</evidence>
<dbReference type="CDD" id="cd00383">
    <property type="entry name" value="trans_reg_C"/>
    <property type="match status" value="1"/>
</dbReference>
<dbReference type="PANTHER" id="PTHR48111:SF4">
    <property type="entry name" value="DNA-BINDING DUAL TRANSCRIPTIONAL REGULATOR OMPR"/>
    <property type="match status" value="1"/>
</dbReference>
<comment type="caution">
    <text evidence="10">The sequence shown here is derived from an EMBL/GenBank/DDBJ whole genome shotgun (WGS) entry which is preliminary data.</text>
</comment>
<dbReference type="RefSeq" id="WP_249058075.1">
    <property type="nucleotide sequence ID" value="NZ_JALZWP010000006.1"/>
</dbReference>
<evidence type="ECO:0000256" key="4">
    <source>
        <dbReference type="ARBA" id="ARBA00023125"/>
    </source>
</evidence>
<name>A0ABT0M1L7_9RHOB</name>
<keyword evidence="2" id="KW-0902">Two-component regulatory system</keyword>
<evidence type="ECO:0000256" key="3">
    <source>
        <dbReference type="ARBA" id="ARBA00023015"/>
    </source>
</evidence>
<evidence type="ECO:0000256" key="1">
    <source>
        <dbReference type="ARBA" id="ARBA00022553"/>
    </source>
</evidence>
<evidence type="ECO:0000256" key="6">
    <source>
        <dbReference type="PROSITE-ProRule" id="PRU00169"/>
    </source>
</evidence>
<dbReference type="InterPro" id="IPR036388">
    <property type="entry name" value="WH-like_DNA-bd_sf"/>
</dbReference>
<dbReference type="Proteomes" id="UP001202550">
    <property type="component" value="Unassembled WGS sequence"/>
</dbReference>
<dbReference type="PANTHER" id="PTHR48111">
    <property type="entry name" value="REGULATOR OF RPOS"/>
    <property type="match status" value="1"/>
</dbReference>
<dbReference type="SUPFAM" id="SSF52172">
    <property type="entry name" value="CheY-like"/>
    <property type="match status" value="1"/>
</dbReference>
<dbReference type="InterPro" id="IPR001867">
    <property type="entry name" value="OmpR/PhoB-type_DNA-bd"/>
</dbReference>
<dbReference type="SUPFAM" id="SSF46894">
    <property type="entry name" value="C-terminal effector domain of the bipartite response regulators"/>
    <property type="match status" value="1"/>
</dbReference>
<keyword evidence="11" id="KW-1185">Reference proteome</keyword>
<keyword evidence="3" id="KW-0805">Transcription regulation</keyword>
<sequence>MMNNITKHPQACHSAHTIPIAVRVSCDKIGAGGSGAMEETSTNWGAQATTCDPAVPGGPVVAIIDDDPDLRRSVAELLAENGFTPLPLADGASFMALGPRPRVDLALIDLRLSGENGLTLAIRIRETLGLPIMMLTGRGDEMDKIIGLETGADDYMMKPFNPRELLARLRAVLRRAGHPALQPTDRSASTIRAFGQFRLDQSRRELLGPDGSEIALTNAEYRLLEYFLRHPNRVIPRTELLTELGNDLSQYMDRTIDVLILRLRRKVEHVPSKPVHLQTRRGQGYIFVTGPQP</sequence>
<accession>A0ABT0M1L7</accession>
<keyword evidence="1 6" id="KW-0597">Phosphoprotein</keyword>
<keyword evidence="5" id="KW-0804">Transcription</keyword>
<dbReference type="EMBL" id="JALZWP010000006">
    <property type="protein sequence ID" value="MCL1628745.1"/>
    <property type="molecule type" value="Genomic_DNA"/>
</dbReference>
<dbReference type="InterPro" id="IPR016032">
    <property type="entry name" value="Sig_transdc_resp-reg_C-effctor"/>
</dbReference>
<dbReference type="InterPro" id="IPR039420">
    <property type="entry name" value="WalR-like"/>
</dbReference>
<dbReference type="Gene3D" id="6.10.250.690">
    <property type="match status" value="1"/>
</dbReference>
<keyword evidence="4 7" id="KW-0238">DNA-binding</keyword>
<dbReference type="PROSITE" id="PS51755">
    <property type="entry name" value="OMPR_PHOB"/>
    <property type="match status" value="1"/>
</dbReference>
<evidence type="ECO:0000256" key="2">
    <source>
        <dbReference type="ARBA" id="ARBA00023012"/>
    </source>
</evidence>
<feature type="domain" description="Response regulatory" evidence="8">
    <location>
        <begin position="60"/>
        <end position="173"/>
    </location>
</feature>
<dbReference type="PROSITE" id="PS50110">
    <property type="entry name" value="RESPONSE_REGULATORY"/>
    <property type="match status" value="1"/>
</dbReference>
<feature type="domain" description="OmpR/PhoB-type" evidence="9">
    <location>
        <begin position="189"/>
        <end position="289"/>
    </location>
</feature>
<dbReference type="InterPro" id="IPR001789">
    <property type="entry name" value="Sig_transdc_resp-reg_receiver"/>
</dbReference>
<reference evidence="10 11" key="1">
    <citation type="submission" date="2022-05" db="EMBL/GenBank/DDBJ databases">
        <title>Seasonal and diel survey of microbial diversity of the Tyrrhenian coast.</title>
        <authorList>
            <person name="Gattoni G."/>
            <person name="Corral P."/>
        </authorList>
    </citation>
    <scope>NUCLEOTIDE SEQUENCE [LARGE SCALE GENOMIC DNA]</scope>
    <source>
        <strain evidence="10 11">V10</strain>
    </source>
</reference>
<dbReference type="Gene3D" id="3.40.50.2300">
    <property type="match status" value="1"/>
</dbReference>
<organism evidence="10 11">
    <name type="scientific">Roseinatronobacter domitianus</name>
    <dbReference type="NCBI Taxonomy" id="2940293"/>
    <lineage>
        <taxon>Bacteria</taxon>
        <taxon>Pseudomonadati</taxon>
        <taxon>Pseudomonadota</taxon>
        <taxon>Alphaproteobacteria</taxon>
        <taxon>Rhodobacterales</taxon>
        <taxon>Paracoccaceae</taxon>
        <taxon>Roseinatronobacter</taxon>
    </lineage>
</organism>
<dbReference type="InterPro" id="IPR011006">
    <property type="entry name" value="CheY-like_superfamily"/>
</dbReference>